<keyword evidence="4" id="KW-0433">Leucine-rich repeat</keyword>
<feature type="domain" description="TIR" evidence="15">
    <location>
        <begin position="693"/>
        <end position="838"/>
    </location>
</feature>
<dbReference type="InterPro" id="IPR035897">
    <property type="entry name" value="Toll_tir_struct_dom_sf"/>
</dbReference>
<evidence type="ECO:0000256" key="1">
    <source>
        <dbReference type="ARBA" id="ARBA00004479"/>
    </source>
</evidence>
<evidence type="ECO:0000256" key="2">
    <source>
        <dbReference type="ARBA" id="ARBA00009634"/>
    </source>
</evidence>
<dbReference type="InterPro" id="IPR017241">
    <property type="entry name" value="Toll-like_receptor"/>
</dbReference>
<dbReference type="InterPro" id="IPR000157">
    <property type="entry name" value="TIR_dom"/>
</dbReference>
<keyword evidence="12" id="KW-0325">Glycoprotein</keyword>
<evidence type="ECO:0000256" key="11">
    <source>
        <dbReference type="ARBA" id="ARBA00023170"/>
    </source>
</evidence>
<sequence>MSQVIILLLFLLSFAKPEVETNLYPPPWTKFKHQIYDDKNFEEIEINENYTKGCFCRKYPKNWTICFGNDSCQKFPRIIVNTTNFKIHTTMIQILHKNDFKDLSQLYSLNVEGNTLLSVIEPGIFSDMSDLTNVSISFNPNLKTLHEGVFEGLVNLKELFLVKNGFQSMVSVSASLSPKYLPNILKISLSENLFRKIGKDDFEPMRNSTLRELNLVLCQIDYMHSECLTPLTNLAAIRLGENFLNASIITELITDSTKHEVPLQFINLYGLGFRKCPPKVLLKAISQSTITQLCLARNQFEVITNDTFPPMPSLKYLDLREVLARDITSGALLSLPNLRTLLLSGNNLSSVPNGVLLEELTYLDLSSNSLNPSLPGYFSLQTNKFIKLKKLKYLNLSYNRILNIYRSTFNGLAKLRVLGLKNASIHTIADYAFSPLSNLLVLNLENNRFELSRHTFTGLNNLQVLLLGGCGISNILPDENPFYNISSLSHLCLENNNLKTLSPDLLVSLPNLATFDISKNYITSWEEPLFTNQNKLSVVLASYNKFSHLTISMLSDFKNLTRLDISKNPFICDCFHFEDLSKWFKENQNSSLINVINAHPTFCTYPYKFNHETILTAFDALEEGTMSCAMGNYKLYVLFVLPSVILVIVIIISCILGYFFRWHIRYWLFLARAYMLPITVSLSKNNFNSYTNYQYDAFVSYSNEDKNFVVRLVAMLENFEPFLKLCVYERDFEVGSVLSDTVLSSIEQSRMTILIISDSYARSEWCRWEVQIVQHHRLSFECLNKNVDDSLVMIKLGNVKLSNCTPTLKYLMKTRIYLEWDSDETKQSVFWDKLRKILSPPKTIYDSCV</sequence>
<dbReference type="PROSITE" id="PS50104">
    <property type="entry name" value="TIR"/>
    <property type="match status" value="1"/>
</dbReference>
<keyword evidence="7" id="KW-0677">Repeat</keyword>
<evidence type="ECO:0000313" key="16">
    <source>
        <dbReference type="EMBL" id="KAK4873975.1"/>
    </source>
</evidence>
<dbReference type="InterPro" id="IPR001611">
    <property type="entry name" value="Leu-rich_rpt"/>
</dbReference>
<dbReference type="PANTHER" id="PTHR24365:SF530">
    <property type="entry name" value="MSTPROX-RELATED"/>
    <property type="match status" value="1"/>
</dbReference>
<dbReference type="SMART" id="SM00255">
    <property type="entry name" value="TIR"/>
    <property type="match status" value="1"/>
</dbReference>
<accession>A0AAN7SNP5</accession>
<dbReference type="PROSITE" id="PS51450">
    <property type="entry name" value="LRR"/>
    <property type="match status" value="3"/>
</dbReference>
<dbReference type="Pfam" id="PF13855">
    <property type="entry name" value="LRR_8"/>
    <property type="match status" value="3"/>
</dbReference>
<dbReference type="Pfam" id="PF13306">
    <property type="entry name" value="LRR_5"/>
    <property type="match status" value="1"/>
</dbReference>
<evidence type="ECO:0000256" key="8">
    <source>
        <dbReference type="ARBA" id="ARBA00022859"/>
    </source>
</evidence>
<dbReference type="Proteomes" id="UP001353858">
    <property type="component" value="Unassembled WGS sequence"/>
</dbReference>
<dbReference type="InterPro" id="IPR026906">
    <property type="entry name" value="LRR_5"/>
</dbReference>
<keyword evidence="8" id="KW-0391">Immunity</keyword>
<dbReference type="EMBL" id="JARPUR010000006">
    <property type="protein sequence ID" value="KAK4873975.1"/>
    <property type="molecule type" value="Genomic_DNA"/>
</dbReference>
<evidence type="ECO:0000256" key="10">
    <source>
        <dbReference type="ARBA" id="ARBA00023136"/>
    </source>
</evidence>
<evidence type="ECO:0000256" key="4">
    <source>
        <dbReference type="ARBA" id="ARBA00022614"/>
    </source>
</evidence>
<keyword evidence="9 13" id="KW-1133">Transmembrane helix</keyword>
<dbReference type="GO" id="GO:0045087">
    <property type="term" value="P:innate immune response"/>
    <property type="evidence" value="ECO:0007669"/>
    <property type="project" value="UniProtKB-KW"/>
</dbReference>
<dbReference type="InterPro" id="IPR003591">
    <property type="entry name" value="Leu-rich_rpt_typical-subtyp"/>
</dbReference>
<evidence type="ECO:0000313" key="17">
    <source>
        <dbReference type="Proteomes" id="UP001353858"/>
    </source>
</evidence>
<dbReference type="GO" id="GO:0004888">
    <property type="term" value="F:transmembrane signaling receptor activity"/>
    <property type="evidence" value="ECO:0007669"/>
    <property type="project" value="InterPro"/>
</dbReference>
<feature type="chain" id="PRO_5042912497" description="TIR domain-containing protein" evidence="14">
    <location>
        <begin position="22"/>
        <end position="849"/>
    </location>
</feature>
<feature type="signal peptide" evidence="14">
    <location>
        <begin position="1"/>
        <end position="21"/>
    </location>
</feature>
<dbReference type="AlphaFoldDB" id="A0AAN7SNP5"/>
<evidence type="ECO:0000256" key="6">
    <source>
        <dbReference type="ARBA" id="ARBA00022729"/>
    </source>
</evidence>
<dbReference type="SUPFAM" id="SSF52058">
    <property type="entry name" value="L domain-like"/>
    <property type="match status" value="2"/>
</dbReference>
<proteinExistence type="inferred from homology"/>
<evidence type="ECO:0000256" key="14">
    <source>
        <dbReference type="SAM" id="SignalP"/>
    </source>
</evidence>
<keyword evidence="6 14" id="KW-0732">Signal</keyword>
<feature type="transmembrane region" description="Helical" evidence="13">
    <location>
        <begin position="635"/>
        <end position="660"/>
    </location>
</feature>
<organism evidence="16 17">
    <name type="scientific">Aquatica leii</name>
    <dbReference type="NCBI Taxonomy" id="1421715"/>
    <lineage>
        <taxon>Eukaryota</taxon>
        <taxon>Metazoa</taxon>
        <taxon>Ecdysozoa</taxon>
        <taxon>Arthropoda</taxon>
        <taxon>Hexapoda</taxon>
        <taxon>Insecta</taxon>
        <taxon>Pterygota</taxon>
        <taxon>Neoptera</taxon>
        <taxon>Endopterygota</taxon>
        <taxon>Coleoptera</taxon>
        <taxon>Polyphaga</taxon>
        <taxon>Elateriformia</taxon>
        <taxon>Elateroidea</taxon>
        <taxon>Lampyridae</taxon>
        <taxon>Luciolinae</taxon>
        <taxon>Aquatica</taxon>
    </lineage>
</organism>
<dbReference type="GO" id="GO:0005886">
    <property type="term" value="C:plasma membrane"/>
    <property type="evidence" value="ECO:0007669"/>
    <property type="project" value="TreeGrafter"/>
</dbReference>
<dbReference type="FunFam" id="3.40.50.10140:FF:000001">
    <property type="entry name" value="Toll-like receptor 2"/>
    <property type="match status" value="1"/>
</dbReference>
<gene>
    <name evidence="16" type="ORF">RN001_013335</name>
</gene>
<keyword evidence="11" id="KW-0675">Receptor</keyword>
<protein>
    <recommendedName>
        <fullName evidence="15">TIR domain-containing protein</fullName>
    </recommendedName>
</protein>
<dbReference type="Pfam" id="PF00560">
    <property type="entry name" value="LRR_1"/>
    <property type="match status" value="1"/>
</dbReference>
<evidence type="ECO:0000256" key="12">
    <source>
        <dbReference type="ARBA" id="ARBA00023180"/>
    </source>
</evidence>
<comment type="caution">
    <text evidence="16">The sequence shown here is derived from an EMBL/GenBank/DDBJ whole genome shotgun (WGS) entry which is preliminary data.</text>
</comment>
<dbReference type="Gene3D" id="3.80.10.10">
    <property type="entry name" value="Ribonuclease Inhibitor"/>
    <property type="match status" value="4"/>
</dbReference>
<keyword evidence="3" id="KW-0399">Innate immunity</keyword>
<evidence type="ECO:0000259" key="15">
    <source>
        <dbReference type="PROSITE" id="PS50104"/>
    </source>
</evidence>
<dbReference type="PIRSF" id="PIRSF037595">
    <property type="entry name" value="Toll-like_receptor"/>
    <property type="match status" value="1"/>
</dbReference>
<comment type="subcellular location">
    <subcellularLocation>
        <location evidence="1">Membrane</location>
        <topology evidence="1">Single-pass type I membrane protein</topology>
    </subcellularLocation>
</comment>
<dbReference type="SMART" id="SM00369">
    <property type="entry name" value="LRR_TYP"/>
    <property type="match status" value="10"/>
</dbReference>
<comment type="similarity">
    <text evidence="2">Belongs to the Toll-like receptor family.</text>
</comment>
<name>A0AAN7SNP5_9COLE</name>
<evidence type="ECO:0000256" key="9">
    <source>
        <dbReference type="ARBA" id="ARBA00022989"/>
    </source>
</evidence>
<evidence type="ECO:0000256" key="13">
    <source>
        <dbReference type="SAM" id="Phobius"/>
    </source>
</evidence>
<dbReference type="SUPFAM" id="SSF52200">
    <property type="entry name" value="Toll/Interleukin receptor TIR domain"/>
    <property type="match status" value="1"/>
</dbReference>
<dbReference type="GO" id="GO:0002224">
    <property type="term" value="P:toll-like receptor signaling pathway"/>
    <property type="evidence" value="ECO:0007669"/>
    <property type="project" value="InterPro"/>
</dbReference>
<evidence type="ECO:0000256" key="7">
    <source>
        <dbReference type="ARBA" id="ARBA00022737"/>
    </source>
</evidence>
<dbReference type="PRINTS" id="PR01537">
    <property type="entry name" value="INTRLKN1R1F"/>
</dbReference>
<keyword evidence="10 13" id="KW-0472">Membrane</keyword>
<dbReference type="InterPro" id="IPR032675">
    <property type="entry name" value="LRR_dom_sf"/>
</dbReference>
<reference evidence="17" key="1">
    <citation type="submission" date="2023-01" db="EMBL/GenBank/DDBJ databases">
        <title>Key to firefly adult light organ development and bioluminescence: homeobox transcription factors regulate luciferase expression and transportation to peroxisome.</title>
        <authorList>
            <person name="Fu X."/>
        </authorList>
    </citation>
    <scope>NUCLEOTIDE SEQUENCE [LARGE SCALE GENOMIC DNA]</scope>
</reference>
<evidence type="ECO:0000256" key="5">
    <source>
        <dbReference type="ARBA" id="ARBA00022692"/>
    </source>
</evidence>
<keyword evidence="17" id="KW-1185">Reference proteome</keyword>
<dbReference type="PANTHER" id="PTHR24365">
    <property type="entry name" value="TOLL-LIKE RECEPTOR"/>
    <property type="match status" value="1"/>
</dbReference>
<keyword evidence="5 13" id="KW-0812">Transmembrane</keyword>
<dbReference type="Pfam" id="PF01582">
    <property type="entry name" value="TIR"/>
    <property type="match status" value="1"/>
</dbReference>
<dbReference type="Gene3D" id="3.40.50.10140">
    <property type="entry name" value="Toll/interleukin-1 receptor homology (TIR) domain"/>
    <property type="match status" value="1"/>
</dbReference>
<evidence type="ECO:0000256" key="3">
    <source>
        <dbReference type="ARBA" id="ARBA00022588"/>
    </source>
</evidence>